<dbReference type="PROSITE" id="PS51257">
    <property type="entry name" value="PROKAR_LIPOPROTEIN"/>
    <property type="match status" value="1"/>
</dbReference>
<dbReference type="EMBL" id="QSGO01000001">
    <property type="protein sequence ID" value="RHB38745.1"/>
    <property type="molecule type" value="Genomic_DNA"/>
</dbReference>
<name>A0A413VYT2_9BACE</name>
<gene>
    <name evidence="1" type="ORF">DW888_01320</name>
</gene>
<dbReference type="Proteomes" id="UP000284379">
    <property type="component" value="Unassembled WGS sequence"/>
</dbReference>
<accession>A0A413VYT2</accession>
<sequence>MENLKINYVCLALSILCLLLVSCKDDEAYPYPAGKELLNYEMPMYIIAGDGPEPKPLPADCIIYYDYPEGVNSNILSNFWFEGRLYDTYGLSAKIKSWGITPPATVKVLVTGKFAAEECQTKPDTRSNQSCYDVLFTVHSITLK</sequence>
<evidence type="ECO:0000313" key="1">
    <source>
        <dbReference type="EMBL" id="RHB38745.1"/>
    </source>
</evidence>
<dbReference type="RefSeq" id="WP_002561373.1">
    <property type="nucleotide sequence ID" value="NZ_CABJFV010000001.1"/>
</dbReference>
<reference evidence="1 2" key="1">
    <citation type="submission" date="2018-08" db="EMBL/GenBank/DDBJ databases">
        <title>A genome reference for cultivated species of the human gut microbiota.</title>
        <authorList>
            <person name="Zou Y."/>
            <person name="Xue W."/>
            <person name="Luo G."/>
        </authorList>
    </citation>
    <scope>NUCLEOTIDE SEQUENCE [LARGE SCALE GENOMIC DNA]</scope>
    <source>
        <strain evidence="1 2">AM40-30BH</strain>
    </source>
</reference>
<protein>
    <submittedName>
        <fullName evidence="1">Uncharacterized protein</fullName>
    </submittedName>
</protein>
<proteinExistence type="predicted"/>
<organism evidence="1 2">
    <name type="scientific">Bacteroides nordii</name>
    <dbReference type="NCBI Taxonomy" id="291645"/>
    <lineage>
        <taxon>Bacteria</taxon>
        <taxon>Pseudomonadati</taxon>
        <taxon>Bacteroidota</taxon>
        <taxon>Bacteroidia</taxon>
        <taxon>Bacteroidales</taxon>
        <taxon>Bacteroidaceae</taxon>
        <taxon>Bacteroides</taxon>
    </lineage>
</organism>
<dbReference type="AlphaFoldDB" id="A0A413VYT2"/>
<comment type="caution">
    <text evidence="1">The sequence shown here is derived from an EMBL/GenBank/DDBJ whole genome shotgun (WGS) entry which is preliminary data.</text>
</comment>
<evidence type="ECO:0000313" key="2">
    <source>
        <dbReference type="Proteomes" id="UP000284379"/>
    </source>
</evidence>